<sequence>MEVATLFALASALVFSGISVTLALADSLAGSGQLSAGGVLAAGEMADLR</sequence>
<evidence type="ECO:0000313" key="1">
    <source>
        <dbReference type="EMBL" id="CAG9171396.1"/>
    </source>
</evidence>
<evidence type="ECO:0000313" key="2">
    <source>
        <dbReference type="Proteomes" id="UP000721236"/>
    </source>
</evidence>
<protein>
    <submittedName>
        <fullName evidence="1">Uncharacterized protein</fullName>
    </submittedName>
</protein>
<organism evidence="1 2">
    <name type="scientific">Cupriavidus respiraculi</name>
    <dbReference type="NCBI Taxonomy" id="195930"/>
    <lineage>
        <taxon>Bacteria</taxon>
        <taxon>Pseudomonadati</taxon>
        <taxon>Pseudomonadota</taxon>
        <taxon>Betaproteobacteria</taxon>
        <taxon>Burkholderiales</taxon>
        <taxon>Burkholderiaceae</taxon>
        <taxon>Cupriavidus</taxon>
    </lineage>
</organism>
<dbReference type="RefSeq" id="WP_224041050.1">
    <property type="nucleotide sequence ID" value="NZ_CAJZAH010000002.1"/>
</dbReference>
<gene>
    <name evidence="1" type="ORF">LMG21510_01640</name>
</gene>
<dbReference type="EMBL" id="CAJZAH010000002">
    <property type="protein sequence ID" value="CAG9171396.1"/>
    <property type="molecule type" value="Genomic_DNA"/>
</dbReference>
<reference evidence="1 2" key="1">
    <citation type="submission" date="2021-08" db="EMBL/GenBank/DDBJ databases">
        <authorList>
            <person name="Peeters C."/>
        </authorList>
    </citation>
    <scope>NUCLEOTIDE SEQUENCE [LARGE SCALE GENOMIC DNA]</scope>
    <source>
        <strain evidence="1 2">LMG 21510</strain>
    </source>
</reference>
<name>A0ABN7YFC0_9BURK</name>
<keyword evidence="2" id="KW-1185">Reference proteome</keyword>
<accession>A0ABN7YFC0</accession>
<proteinExistence type="predicted"/>
<dbReference type="Proteomes" id="UP000721236">
    <property type="component" value="Unassembled WGS sequence"/>
</dbReference>
<comment type="caution">
    <text evidence="1">The sequence shown here is derived from an EMBL/GenBank/DDBJ whole genome shotgun (WGS) entry which is preliminary data.</text>
</comment>